<keyword evidence="3" id="KW-0464">Manganese</keyword>
<evidence type="ECO:0000256" key="1">
    <source>
        <dbReference type="ARBA" id="ARBA00010373"/>
    </source>
</evidence>
<comment type="caution">
    <text evidence="6">The sequence shown here is derived from an EMBL/GenBank/DDBJ whole genome shotgun (WGS) entry which is preliminary data.</text>
</comment>
<keyword evidence="7" id="KW-1185">Reference proteome</keyword>
<dbReference type="GO" id="GO:0000287">
    <property type="term" value="F:magnesium ion binding"/>
    <property type="evidence" value="ECO:0007669"/>
    <property type="project" value="InterPro"/>
</dbReference>
<dbReference type="Pfam" id="PF01676">
    <property type="entry name" value="Metalloenzyme"/>
    <property type="match status" value="1"/>
</dbReference>
<evidence type="ECO:0000256" key="2">
    <source>
        <dbReference type="ARBA" id="ARBA00022723"/>
    </source>
</evidence>
<dbReference type="GO" id="GO:0009117">
    <property type="term" value="P:nucleotide metabolic process"/>
    <property type="evidence" value="ECO:0007669"/>
    <property type="project" value="InterPro"/>
</dbReference>
<dbReference type="PANTHER" id="PTHR21110">
    <property type="entry name" value="PHOSPHOPENTOMUTASE"/>
    <property type="match status" value="1"/>
</dbReference>
<evidence type="ECO:0000313" key="7">
    <source>
        <dbReference type="Proteomes" id="UP000051439"/>
    </source>
</evidence>
<evidence type="ECO:0000256" key="3">
    <source>
        <dbReference type="ARBA" id="ARBA00023211"/>
    </source>
</evidence>
<dbReference type="PATRIC" id="fig|1423766.4.peg.2337"/>
<dbReference type="Gene3D" id="3.40.720.10">
    <property type="entry name" value="Alkaline Phosphatase, subunit A"/>
    <property type="match status" value="1"/>
</dbReference>
<comment type="similarity">
    <text evidence="1">Belongs to the phosphopentomutase family.</text>
</comment>
<accession>A0A0R1NQK6</accession>
<evidence type="ECO:0000313" key="6">
    <source>
        <dbReference type="EMBL" id="KRL22656.1"/>
    </source>
</evidence>
<organism evidence="6 7">
    <name type="scientific">Lentilactobacillus kisonensis DSM 19906 = JCM 15041</name>
    <dbReference type="NCBI Taxonomy" id="1423766"/>
    <lineage>
        <taxon>Bacteria</taxon>
        <taxon>Bacillati</taxon>
        <taxon>Bacillota</taxon>
        <taxon>Bacilli</taxon>
        <taxon>Lactobacillales</taxon>
        <taxon>Lactobacillaceae</taxon>
        <taxon>Lentilactobacillus</taxon>
    </lineage>
</organism>
<dbReference type="InterPro" id="IPR017850">
    <property type="entry name" value="Alkaline_phosphatase_core_sf"/>
</dbReference>
<dbReference type="InterPro" id="IPR010045">
    <property type="entry name" value="DeoB"/>
</dbReference>
<dbReference type="GO" id="GO:0008973">
    <property type="term" value="F:phosphopentomutase activity"/>
    <property type="evidence" value="ECO:0007669"/>
    <property type="project" value="InterPro"/>
</dbReference>
<sequence length="312" mass="33894">MFAEFNLHQPANWVSYSCRIISQLMELEGERVASMDFQRVIIVDLSSLGVGEASDAAKFNSVGADMLGHIANKVGGRFKLPTLTRLGLGNIRFGNPVVGISPVEAPLGFFGKVQVATNRNNLNSGLREMFDYQSAVRVTSAIDSLVYQGNGVNRSVVISTYDSYIFNQDLSTILPANNDVKAFKTLHQQVVTPSNGLIYMRLNGLQACCKQADIEGCAKSLRFVDQQLAQLINELYSTDLLLITSSFANDPTYSTTPTREYLPLIAYVPSNSEGHSLGVRKSLADVAATLVDIFNLDASAAFIGSSFLGELT</sequence>
<dbReference type="PANTHER" id="PTHR21110:SF0">
    <property type="entry name" value="PHOSPHOPENTOMUTASE"/>
    <property type="match status" value="1"/>
</dbReference>
<dbReference type="AlphaFoldDB" id="A0A0R1NQK6"/>
<protein>
    <submittedName>
        <fullName evidence="6">Phosphopentomutase</fullName>
    </submittedName>
</protein>
<keyword evidence="2" id="KW-0479">Metal-binding</keyword>
<reference evidence="6 7" key="1">
    <citation type="journal article" date="2015" name="Genome Announc.">
        <title>Expanding the biotechnology potential of lactobacilli through comparative genomics of 213 strains and associated genera.</title>
        <authorList>
            <person name="Sun Z."/>
            <person name="Harris H.M."/>
            <person name="McCann A."/>
            <person name="Guo C."/>
            <person name="Argimon S."/>
            <person name="Zhang W."/>
            <person name="Yang X."/>
            <person name="Jeffery I.B."/>
            <person name="Cooney J.C."/>
            <person name="Kagawa T.F."/>
            <person name="Liu W."/>
            <person name="Song Y."/>
            <person name="Salvetti E."/>
            <person name="Wrobel A."/>
            <person name="Rasinkangas P."/>
            <person name="Parkhill J."/>
            <person name="Rea M.C."/>
            <person name="O'Sullivan O."/>
            <person name="Ritari J."/>
            <person name="Douillard F.P."/>
            <person name="Paul Ross R."/>
            <person name="Yang R."/>
            <person name="Briner A.E."/>
            <person name="Felis G.E."/>
            <person name="de Vos W.M."/>
            <person name="Barrangou R."/>
            <person name="Klaenhammer T.R."/>
            <person name="Caufield P.W."/>
            <person name="Cui Y."/>
            <person name="Zhang H."/>
            <person name="O'Toole P.W."/>
        </authorList>
    </citation>
    <scope>NUCLEOTIDE SEQUENCE [LARGE SCALE GENOMIC DNA]</scope>
    <source>
        <strain evidence="6 7">DSM 19906</strain>
    </source>
</reference>
<feature type="domain" description="Metalloenzyme" evidence="5">
    <location>
        <begin position="39"/>
        <end position="297"/>
    </location>
</feature>
<dbReference type="Proteomes" id="UP000051439">
    <property type="component" value="Unassembled WGS sequence"/>
</dbReference>
<name>A0A0R1NQK6_9LACO</name>
<dbReference type="GO" id="GO:0043094">
    <property type="term" value="P:metabolic compound salvage"/>
    <property type="evidence" value="ECO:0007669"/>
    <property type="project" value="InterPro"/>
</dbReference>
<evidence type="ECO:0000259" key="5">
    <source>
        <dbReference type="Pfam" id="PF01676"/>
    </source>
</evidence>
<dbReference type="InterPro" id="IPR006124">
    <property type="entry name" value="Metalloenzyme"/>
</dbReference>
<keyword evidence="4" id="KW-0413">Isomerase</keyword>
<dbReference type="EMBL" id="AZEB01000005">
    <property type="protein sequence ID" value="KRL22656.1"/>
    <property type="molecule type" value="Genomic_DNA"/>
</dbReference>
<gene>
    <name evidence="6" type="ORF">FC98_GL002255</name>
</gene>
<evidence type="ECO:0000256" key="4">
    <source>
        <dbReference type="ARBA" id="ARBA00023235"/>
    </source>
</evidence>
<proteinExistence type="inferred from homology"/>
<dbReference type="SUPFAM" id="SSF53649">
    <property type="entry name" value="Alkaline phosphatase-like"/>
    <property type="match status" value="1"/>
</dbReference>
<dbReference type="GO" id="GO:0005829">
    <property type="term" value="C:cytosol"/>
    <property type="evidence" value="ECO:0007669"/>
    <property type="project" value="TreeGrafter"/>
</dbReference>